<dbReference type="Pfam" id="PF00930">
    <property type="entry name" value="DPPIV_N"/>
    <property type="match status" value="1"/>
</dbReference>
<sequence length="1085" mass="123014">MESNEAGEVQIPVSKKKSWSELKNVVCELRRQLSGLSTMVPGSLAFRTLPDGRTRIYFLSTPANGWETTLLCADVPPLASHGHRLAWTPVIEANFQSLSSAGRFSREEQLLWERKRLATWGITSYELHRESGKLVFPAASSLFQCLDTGFSASIISGPLFPAELRMNSCGAKLNPQICPSNPDLVAYVCDCDIWVSHTLTGCSVRLTFAHKGGRNMADDPLSAGLPSYVMQEEFSRYQGYWWQPRTPDGVYRILYEEVDESDVKIFCFPSSNSNLGEIEEFRFPRAGTPNSQSNLKLVQFVLREGPQIVDVSTLELQYPLSVMFPWMEYLVRVGWTPNADYIWVQLLDRRQQRLELVLLSVDNFTEPPPNVYKLDTNLNPTTPVGQLIQVIYTQTCDIWINVGLQCYMLPFCPTPIYPLSFYMQIHYHHPLALKVNDLLYFFPPASGTGECKGEVKFLWASEETGYRHLYLITAHVPGVANGVGADSPDNLESVFLQPRFGQKVALTAGDWEVLGRSLWVDSERQLVYFLGLRESPLEKHLYVVSLRRPGEVRLLTRPGYSYTVDFNKECTMCVAVYSNIQKLPACQVFRISHGDWTVEEVTLTPVAYLLEPSAPEGELFSPELYAHQISSGDLLYAMVFKPHNFQAGCKYPTVLNIYGGPEVQLVSNTFKGMRQLRMHMLAAQGYCVVAIDSRGSQHRGLNFESHLRGRMGTVELADQIEVLQWLAECLGYIDMSRVAIHGWSYGGYLSVMALAQHPDIFKLAVDDSKSECPGVKKLLQKAKNIVGHYRRSSQARERLHSLQERMQVPQLELIQYVETRWSSEYCMLQRLVEMKGPIAAELAQSEHNIEPLTNADWAQAKGVLEVLEPLAQATKEISGDSYPTSSMVIPILHCLSSHLNSRIQRQEEANLSTALRNELYRDFEEMDSTADEPEPSTSNSGLWSFFDSLPNERKEMNISEEVEKYLSEPRLAIAGAPVTSWSLYDTGYTERYMDLPENNQHGYKNGSILNYVTQFPDDENRLLIIHGLIDENVHFFHTSQFISAMVKAGKPYQLQVYPNERHSLRHLDASKHYETTLLSFLQNHL</sequence>
<evidence type="ECO:0000259" key="6">
    <source>
        <dbReference type="Pfam" id="PF00930"/>
    </source>
</evidence>
<dbReference type="GO" id="GO:0006508">
    <property type="term" value="P:proteolysis"/>
    <property type="evidence" value="ECO:0007669"/>
    <property type="project" value="UniProtKB-KW"/>
</dbReference>
<accession>A0A7R9FW20</accession>
<dbReference type="PANTHER" id="PTHR11731">
    <property type="entry name" value="PROTEASE FAMILY S9B,C DIPEPTIDYL-PEPTIDASE IV-RELATED"/>
    <property type="match status" value="1"/>
</dbReference>
<keyword evidence="2" id="KW-0645">Protease</keyword>
<dbReference type="InterPro" id="IPR002469">
    <property type="entry name" value="Peptidase_S9B_N"/>
</dbReference>
<feature type="domain" description="Dipeptidyl peptidase 8 /9 ,N-terminal" evidence="7">
    <location>
        <begin position="14"/>
        <end position="117"/>
    </location>
</feature>
<dbReference type="InterPro" id="IPR045785">
    <property type="entry name" value="Dpp_8/9_N"/>
</dbReference>
<dbReference type="SUPFAM" id="SSF53098">
    <property type="entry name" value="Ribonuclease H-like"/>
    <property type="match status" value="1"/>
</dbReference>
<evidence type="ECO:0000256" key="3">
    <source>
        <dbReference type="ARBA" id="ARBA00022801"/>
    </source>
</evidence>
<feature type="domain" description="Dipeptidylpeptidase IV N-terminal" evidence="6">
    <location>
        <begin position="174"/>
        <end position="580"/>
    </location>
</feature>
<name>A0A7R9FW20_TIMSH</name>
<comment type="similarity">
    <text evidence="1">Belongs to the peptidase S9B family. DPPIV subfamily.</text>
</comment>
<dbReference type="InterPro" id="IPR050278">
    <property type="entry name" value="Serine_Prot_S9B/DPPIV"/>
</dbReference>
<dbReference type="EMBL" id="OC000436">
    <property type="protein sequence ID" value="CAD7257257.1"/>
    <property type="molecule type" value="Genomic_DNA"/>
</dbReference>
<evidence type="ECO:0000256" key="4">
    <source>
        <dbReference type="ARBA" id="ARBA00022825"/>
    </source>
</evidence>
<evidence type="ECO:0000313" key="8">
    <source>
        <dbReference type="EMBL" id="CAD7257257.1"/>
    </source>
</evidence>
<evidence type="ECO:0000259" key="5">
    <source>
        <dbReference type="Pfam" id="PF00326"/>
    </source>
</evidence>
<dbReference type="GO" id="GO:0008236">
    <property type="term" value="F:serine-type peptidase activity"/>
    <property type="evidence" value="ECO:0007669"/>
    <property type="project" value="UniProtKB-KW"/>
</dbReference>
<dbReference type="GO" id="GO:0008239">
    <property type="term" value="F:dipeptidyl-peptidase activity"/>
    <property type="evidence" value="ECO:0007669"/>
    <property type="project" value="TreeGrafter"/>
</dbReference>
<dbReference type="AlphaFoldDB" id="A0A7R9FW20"/>
<dbReference type="PANTHER" id="PTHR11731:SF193">
    <property type="entry name" value="DIPEPTIDYL PEPTIDASE 9"/>
    <property type="match status" value="1"/>
</dbReference>
<dbReference type="InterPro" id="IPR012337">
    <property type="entry name" value="RNaseH-like_sf"/>
</dbReference>
<dbReference type="Pfam" id="PF00326">
    <property type="entry name" value="Peptidase_S9"/>
    <property type="match status" value="2"/>
</dbReference>
<keyword evidence="4" id="KW-0720">Serine protease</keyword>
<dbReference type="SUPFAM" id="SSF82171">
    <property type="entry name" value="DPP6 N-terminal domain-like"/>
    <property type="match status" value="1"/>
</dbReference>
<organism evidence="8">
    <name type="scientific">Timema shepardi</name>
    <name type="common">Walking stick</name>
    <dbReference type="NCBI Taxonomy" id="629360"/>
    <lineage>
        <taxon>Eukaryota</taxon>
        <taxon>Metazoa</taxon>
        <taxon>Ecdysozoa</taxon>
        <taxon>Arthropoda</taxon>
        <taxon>Hexapoda</taxon>
        <taxon>Insecta</taxon>
        <taxon>Pterygota</taxon>
        <taxon>Neoptera</taxon>
        <taxon>Polyneoptera</taxon>
        <taxon>Phasmatodea</taxon>
        <taxon>Timematodea</taxon>
        <taxon>Timematoidea</taxon>
        <taxon>Timematidae</taxon>
        <taxon>Timema</taxon>
    </lineage>
</organism>
<gene>
    <name evidence="8" type="ORF">TSIB3V08_LOCUS1530</name>
</gene>
<evidence type="ECO:0000259" key="7">
    <source>
        <dbReference type="Pfam" id="PF19520"/>
    </source>
</evidence>
<evidence type="ECO:0000256" key="2">
    <source>
        <dbReference type="ARBA" id="ARBA00022670"/>
    </source>
</evidence>
<dbReference type="Gene3D" id="2.140.10.30">
    <property type="entry name" value="Dipeptidylpeptidase IV, N-terminal domain"/>
    <property type="match status" value="1"/>
</dbReference>
<dbReference type="Pfam" id="PF19520">
    <property type="entry name" value="Dpp_8_9_N"/>
    <property type="match status" value="1"/>
</dbReference>
<dbReference type="InterPro" id="IPR001375">
    <property type="entry name" value="Peptidase_S9_cat"/>
</dbReference>
<proteinExistence type="inferred from homology"/>
<dbReference type="InterPro" id="IPR029058">
    <property type="entry name" value="AB_hydrolase_fold"/>
</dbReference>
<feature type="domain" description="Peptidase S9 prolyl oligopeptidase catalytic" evidence="5">
    <location>
        <begin position="971"/>
        <end position="1085"/>
    </location>
</feature>
<feature type="domain" description="Peptidase S9 prolyl oligopeptidase catalytic" evidence="5">
    <location>
        <begin position="676"/>
        <end position="765"/>
    </location>
</feature>
<reference evidence="8" key="1">
    <citation type="submission" date="2020-11" db="EMBL/GenBank/DDBJ databases">
        <authorList>
            <person name="Tran Van P."/>
        </authorList>
    </citation>
    <scope>NUCLEOTIDE SEQUENCE</scope>
</reference>
<evidence type="ECO:0000256" key="1">
    <source>
        <dbReference type="ARBA" id="ARBA00010036"/>
    </source>
</evidence>
<evidence type="ECO:0008006" key="9">
    <source>
        <dbReference type="Google" id="ProtNLM"/>
    </source>
</evidence>
<dbReference type="Gene3D" id="3.40.50.1820">
    <property type="entry name" value="alpha/beta hydrolase"/>
    <property type="match status" value="2"/>
</dbReference>
<protein>
    <recommendedName>
        <fullName evidence="9">Dipeptidyl peptidase 9</fullName>
    </recommendedName>
</protein>
<dbReference type="SUPFAM" id="SSF53474">
    <property type="entry name" value="alpha/beta-Hydrolases"/>
    <property type="match status" value="2"/>
</dbReference>
<keyword evidence="3" id="KW-0378">Hydrolase</keyword>